<evidence type="ECO:0000313" key="2">
    <source>
        <dbReference type="Proteomes" id="UP000030686"/>
    </source>
</evidence>
<proteinExistence type="predicted"/>
<name>W6Q799_PENRF</name>
<organism evidence="1 2">
    <name type="scientific">Penicillium roqueforti (strain FM164)</name>
    <dbReference type="NCBI Taxonomy" id="1365484"/>
    <lineage>
        <taxon>Eukaryota</taxon>
        <taxon>Fungi</taxon>
        <taxon>Dikarya</taxon>
        <taxon>Ascomycota</taxon>
        <taxon>Pezizomycotina</taxon>
        <taxon>Eurotiomycetes</taxon>
        <taxon>Eurotiomycetidae</taxon>
        <taxon>Eurotiales</taxon>
        <taxon>Aspergillaceae</taxon>
        <taxon>Penicillium</taxon>
    </lineage>
</organism>
<sequence>MSKIEFAELETLPPPTMYDEYSVTSALVDSMIALGVQNSHVTGLAGRILGLQQSSYPAALPPEAAWPGFEYFHRSRQCMRATQMRHWRP</sequence>
<dbReference type="Proteomes" id="UP000030686">
    <property type="component" value="Unassembled WGS sequence"/>
</dbReference>
<dbReference type="AlphaFoldDB" id="W6Q799"/>
<gene>
    <name evidence="1" type="ORF">PROQFM164_S02g000288</name>
</gene>
<keyword evidence="2" id="KW-1185">Reference proteome</keyword>
<dbReference type="OrthoDB" id="2283488at2759"/>
<reference evidence="1" key="1">
    <citation type="journal article" date="2014" name="Nat. Commun.">
        <title>Multiple recent horizontal transfers of a large genomic region in cheese making fungi.</title>
        <authorList>
            <person name="Cheeseman K."/>
            <person name="Ropars J."/>
            <person name="Renault P."/>
            <person name="Dupont J."/>
            <person name="Gouzy J."/>
            <person name="Branca A."/>
            <person name="Abraham A.L."/>
            <person name="Ceppi M."/>
            <person name="Conseiller E."/>
            <person name="Debuchy R."/>
            <person name="Malagnac F."/>
            <person name="Goarin A."/>
            <person name="Silar P."/>
            <person name="Lacoste S."/>
            <person name="Sallet E."/>
            <person name="Bensimon A."/>
            <person name="Giraud T."/>
            <person name="Brygoo Y."/>
        </authorList>
    </citation>
    <scope>NUCLEOTIDE SEQUENCE [LARGE SCALE GENOMIC DNA]</scope>
    <source>
        <strain evidence="1">FM164</strain>
    </source>
</reference>
<accession>W6Q799</accession>
<evidence type="ECO:0000313" key="1">
    <source>
        <dbReference type="EMBL" id="CDM30139.1"/>
    </source>
</evidence>
<protein>
    <submittedName>
        <fullName evidence="1">Genomic scaffold, ProqFM164S02</fullName>
    </submittedName>
</protein>
<dbReference type="EMBL" id="HG792016">
    <property type="protein sequence ID" value="CDM30139.1"/>
    <property type="molecule type" value="Genomic_DNA"/>
</dbReference>